<sequence>MLTNLQTLSKFIVKEGHGTTIAELKNLNNLRGSLSIQGLQNVQDAKLANLKGKQGLEELELEWNYCHGRNDMSVLESLEPHQNLKRLTISSYCGAEFPFWMSNIPLVSLTLRYCGETKLLPPLGHLCLLKELSIIGLKAVKSIGVEFYGNVVVPFPSLERLEIGGMSEWREWSHGTMGGEGFPNLQELRLYGCPKLIWNFPSGLPCCLKCIIVKNCDALECFPMINTRDGRESLLEELHIEDCSSLKYFERNFNFPTSLRKLTIRHCVNLLCLPDGLTVQDDNTNQSQSESHLEELEIVGYQGPTSFPAGKFPAALKFLTIRGPICMQLESAISEKNTALETIEVSDDDNLKALPSINCLQSLRSLSIYDCPALESFPEMGFRSTSLQQLQMEECQNLSLVPIQMQSHFPSLRGLIIGNCHNLRQPIAEWGLGMLSSLETLKVYGRCPATADVVAFADDNCCWLPTSLKQLDIREFVSLESVSMGLQMLTSLKDLSIRSCPKLRSLTKEALPFSLREIRIYHCPLLKKKLLKEKKGLRVFYK</sequence>
<gene>
    <name evidence="3" type="ORF">HS088_TW23G00675</name>
</gene>
<proteinExistence type="predicted"/>
<dbReference type="EMBL" id="JAAARO010000023">
    <property type="protein sequence ID" value="KAF5725942.1"/>
    <property type="molecule type" value="Genomic_DNA"/>
</dbReference>
<dbReference type="InterPro" id="IPR057135">
    <property type="entry name" value="At4g27190-like_LRR"/>
</dbReference>
<name>A0A7J7BVM3_TRIWF</name>
<dbReference type="InParanoid" id="A0A7J7BVM3"/>
<feature type="domain" description="R13L1/DRL21-like LRR repeat region" evidence="2">
    <location>
        <begin position="21"/>
        <end position="136"/>
    </location>
</feature>
<dbReference type="InterPro" id="IPR032675">
    <property type="entry name" value="LRR_dom_sf"/>
</dbReference>
<dbReference type="SUPFAM" id="SSF52058">
    <property type="entry name" value="L domain-like"/>
    <property type="match status" value="2"/>
</dbReference>
<dbReference type="PANTHER" id="PTHR47186:SF3">
    <property type="entry name" value="OS09G0267800 PROTEIN"/>
    <property type="match status" value="1"/>
</dbReference>
<dbReference type="Gene3D" id="3.80.10.10">
    <property type="entry name" value="Ribonuclease Inhibitor"/>
    <property type="match status" value="3"/>
</dbReference>
<dbReference type="PANTHER" id="PTHR47186">
    <property type="entry name" value="LEUCINE-RICH REPEAT-CONTAINING PROTEIN 57"/>
    <property type="match status" value="1"/>
</dbReference>
<dbReference type="Pfam" id="PF23247">
    <property type="entry name" value="LRR_RPS2"/>
    <property type="match status" value="1"/>
</dbReference>
<organism evidence="3 4">
    <name type="scientific">Tripterygium wilfordii</name>
    <name type="common">Thunder God vine</name>
    <dbReference type="NCBI Taxonomy" id="458696"/>
    <lineage>
        <taxon>Eukaryota</taxon>
        <taxon>Viridiplantae</taxon>
        <taxon>Streptophyta</taxon>
        <taxon>Embryophyta</taxon>
        <taxon>Tracheophyta</taxon>
        <taxon>Spermatophyta</taxon>
        <taxon>Magnoliopsida</taxon>
        <taxon>eudicotyledons</taxon>
        <taxon>Gunneridae</taxon>
        <taxon>Pentapetalae</taxon>
        <taxon>rosids</taxon>
        <taxon>fabids</taxon>
        <taxon>Celastrales</taxon>
        <taxon>Celastraceae</taxon>
        <taxon>Tripterygium</taxon>
    </lineage>
</organism>
<evidence type="ECO:0000313" key="3">
    <source>
        <dbReference type="EMBL" id="KAF5725942.1"/>
    </source>
</evidence>
<dbReference type="AlphaFoldDB" id="A0A7J7BVM3"/>
<dbReference type="Pfam" id="PF25019">
    <property type="entry name" value="LRR_R13L1-DRL21"/>
    <property type="match status" value="1"/>
</dbReference>
<protein>
    <submittedName>
        <fullName evidence="3">Putative disease resistance protein</fullName>
    </submittedName>
</protein>
<evidence type="ECO:0000259" key="2">
    <source>
        <dbReference type="Pfam" id="PF25019"/>
    </source>
</evidence>
<accession>A0A7J7BVM3</accession>
<evidence type="ECO:0000259" key="1">
    <source>
        <dbReference type="Pfam" id="PF23247"/>
    </source>
</evidence>
<dbReference type="Proteomes" id="UP000593562">
    <property type="component" value="Unassembled WGS sequence"/>
</dbReference>
<comment type="caution">
    <text evidence="3">The sequence shown here is derived from an EMBL/GenBank/DDBJ whole genome shotgun (WGS) entry which is preliminary data.</text>
</comment>
<evidence type="ECO:0000313" key="4">
    <source>
        <dbReference type="Proteomes" id="UP000593562"/>
    </source>
</evidence>
<keyword evidence="4" id="KW-1185">Reference proteome</keyword>
<reference evidence="3 4" key="1">
    <citation type="journal article" date="2020" name="Nat. Commun.">
        <title>Genome of Tripterygium wilfordii and identification of cytochrome P450 involved in triptolide biosynthesis.</title>
        <authorList>
            <person name="Tu L."/>
            <person name="Su P."/>
            <person name="Zhang Z."/>
            <person name="Gao L."/>
            <person name="Wang J."/>
            <person name="Hu T."/>
            <person name="Zhou J."/>
            <person name="Zhang Y."/>
            <person name="Zhao Y."/>
            <person name="Liu Y."/>
            <person name="Song Y."/>
            <person name="Tong Y."/>
            <person name="Lu Y."/>
            <person name="Yang J."/>
            <person name="Xu C."/>
            <person name="Jia M."/>
            <person name="Peters R.J."/>
            <person name="Huang L."/>
            <person name="Gao W."/>
        </authorList>
    </citation>
    <scope>NUCLEOTIDE SEQUENCE [LARGE SCALE GENOMIC DNA]</scope>
    <source>
        <strain evidence="4">cv. XIE 37</strain>
        <tissue evidence="3">Leaf</tissue>
    </source>
</reference>
<feature type="domain" description="Disease resistance protein At4g27190-like leucine-rich repeats" evidence="1">
    <location>
        <begin position="406"/>
        <end position="514"/>
    </location>
</feature>
<dbReference type="InterPro" id="IPR056789">
    <property type="entry name" value="LRR_R13L1-DRL21"/>
</dbReference>